<protein>
    <submittedName>
        <fullName evidence="6">Glycosyltransferase family 2 protein</fullName>
    </submittedName>
</protein>
<dbReference type="PANTHER" id="PTHR43179">
    <property type="entry name" value="RHAMNOSYLTRANSFERASE WBBL"/>
    <property type="match status" value="1"/>
</dbReference>
<dbReference type="InterPro" id="IPR029044">
    <property type="entry name" value="Nucleotide-diphossugar_trans"/>
</dbReference>
<keyword evidence="3" id="KW-0808">Transferase</keyword>
<evidence type="ECO:0000256" key="3">
    <source>
        <dbReference type="ARBA" id="ARBA00022679"/>
    </source>
</evidence>
<dbReference type="AlphaFoldDB" id="A0AAP9CZA8"/>
<dbReference type="EMBL" id="CP036553">
    <property type="protein sequence ID" value="QCQ36852.1"/>
    <property type="molecule type" value="Genomic_DNA"/>
</dbReference>
<name>A0AAP9CZA8_BACFG</name>
<evidence type="ECO:0000256" key="1">
    <source>
        <dbReference type="ARBA" id="ARBA00006739"/>
    </source>
</evidence>
<sequence>MQKTTKKDPKVSVVILNWNGLKYIHSCINSVLNQTYKNIEILFVDNASTDTSLIECKTLYDSVRFIENRTNVGFAKGMNIGISEAVGDFILLLNTDVYLKEDYIYICINEFLNDKTIGCVGGYEYVWFNNELSNIKAFSGGYGIKKRLQITSTNIDDASWLFGVSGSFPMFSSVAVRDIIDAYGSFFDESFETGWEDNDLRFRFVFRNWKTKLVNTIAWHVGSAAALEKKKLVDKDLKYQIRIFRNRFFIKKKYISLFYPRWNIILNCLNLMIPFYYLITTPKSFYAYVLGYFQYCKHKKNIILEHDRIESSMIVDKKIIYKFLIGF</sequence>
<feature type="transmembrane region" description="Helical" evidence="4">
    <location>
        <begin position="262"/>
        <end position="279"/>
    </location>
</feature>
<dbReference type="Pfam" id="PF00535">
    <property type="entry name" value="Glycos_transf_2"/>
    <property type="match status" value="1"/>
</dbReference>
<dbReference type="CDD" id="cd04186">
    <property type="entry name" value="GT_2_like_c"/>
    <property type="match status" value="1"/>
</dbReference>
<comment type="similarity">
    <text evidence="1">Belongs to the glycosyltransferase 2 family.</text>
</comment>
<keyword evidence="4" id="KW-0812">Transmembrane</keyword>
<dbReference type="InterPro" id="IPR001173">
    <property type="entry name" value="Glyco_trans_2-like"/>
</dbReference>
<keyword evidence="4" id="KW-0472">Membrane</keyword>
<dbReference type="Gene3D" id="3.90.550.10">
    <property type="entry name" value="Spore Coat Polysaccharide Biosynthesis Protein SpsA, Chain A"/>
    <property type="match status" value="1"/>
</dbReference>
<evidence type="ECO:0000256" key="2">
    <source>
        <dbReference type="ARBA" id="ARBA00022676"/>
    </source>
</evidence>
<evidence type="ECO:0000313" key="6">
    <source>
        <dbReference type="EMBL" id="QCQ36852.1"/>
    </source>
</evidence>
<dbReference type="SUPFAM" id="SSF53448">
    <property type="entry name" value="Nucleotide-diphospho-sugar transferases"/>
    <property type="match status" value="1"/>
</dbReference>
<organism evidence="6 7">
    <name type="scientific">Bacteroides fragilis</name>
    <dbReference type="NCBI Taxonomy" id="817"/>
    <lineage>
        <taxon>Bacteria</taxon>
        <taxon>Pseudomonadati</taxon>
        <taxon>Bacteroidota</taxon>
        <taxon>Bacteroidia</taxon>
        <taxon>Bacteroidales</taxon>
        <taxon>Bacteroidaceae</taxon>
        <taxon>Bacteroides</taxon>
    </lineage>
</organism>
<evidence type="ECO:0000259" key="5">
    <source>
        <dbReference type="Pfam" id="PF00535"/>
    </source>
</evidence>
<dbReference type="GO" id="GO:0016757">
    <property type="term" value="F:glycosyltransferase activity"/>
    <property type="evidence" value="ECO:0007669"/>
    <property type="project" value="UniProtKB-KW"/>
</dbReference>
<keyword evidence="2" id="KW-0328">Glycosyltransferase</keyword>
<evidence type="ECO:0000256" key="4">
    <source>
        <dbReference type="SAM" id="Phobius"/>
    </source>
</evidence>
<accession>A0AAP9CZA8</accession>
<dbReference type="PANTHER" id="PTHR43179:SF12">
    <property type="entry name" value="GALACTOFURANOSYLTRANSFERASE GLFT2"/>
    <property type="match status" value="1"/>
</dbReference>
<proteinExistence type="inferred from homology"/>
<gene>
    <name evidence="6" type="ORF">IA74_012405</name>
</gene>
<evidence type="ECO:0000313" key="7">
    <source>
        <dbReference type="Proteomes" id="UP000028294"/>
    </source>
</evidence>
<feature type="domain" description="Glycosyltransferase 2-like" evidence="5">
    <location>
        <begin position="12"/>
        <end position="153"/>
    </location>
</feature>
<keyword evidence="4" id="KW-1133">Transmembrane helix</keyword>
<reference evidence="6 7" key="1">
    <citation type="submission" date="2019-03" db="EMBL/GenBank/DDBJ databases">
        <title>Complete genome assembly of MDR B. fragilis.</title>
        <authorList>
            <person name="Sydenham T.V."/>
            <person name="Hasman H."/>
            <person name="Justesen U.S."/>
        </authorList>
    </citation>
    <scope>NUCLEOTIDE SEQUENCE [LARGE SCALE GENOMIC DNA]</scope>
    <source>
        <strain evidence="6 7">DCMOUH0067B</strain>
    </source>
</reference>
<dbReference type="Proteomes" id="UP000028294">
    <property type="component" value="Chromosome"/>
</dbReference>
<dbReference type="RefSeq" id="WP_137569066.1">
    <property type="nucleotide sequence ID" value="NZ_CP036553.1"/>
</dbReference>